<dbReference type="SUPFAM" id="SSF53474">
    <property type="entry name" value="alpha/beta-Hydrolases"/>
    <property type="match status" value="1"/>
</dbReference>
<proteinExistence type="predicted"/>
<accession>A0A5S4H9S6</accession>
<feature type="domain" description="DUF1023" evidence="1">
    <location>
        <begin position="151"/>
        <end position="316"/>
    </location>
</feature>
<evidence type="ECO:0000313" key="2">
    <source>
        <dbReference type="EMBL" id="TMR41726.1"/>
    </source>
</evidence>
<sequence>MIPPQGDPRATADWWKSLTDQQHEPYIRAFPQVIGWLDGPPAPDRDRANRLVLTRRIDELQARSLLVAQLSSYEKRDLARLLKLRQRIDALDGLAAAKRGPEVFLLGLDTTTAGPWDGYGPKPDPFRSVPGGEKIPPDMRKFVSNSSPGPDGRIILALGNPDKATHTGVYVPGTTTKLDTLTGGDIDRIKNLWSTTQRFSRGQPVSTIAWLGYDAPDSFTDAASGKYAERGGPALDQFVNGVRAAQGEGHRHLTMVGHSYGSTVIGEAARVGNGLNVDDIVVAGSPGMRVPNAQELHMDPRRVWSELAAGDPVADLGRSSHGGYSRGTYGTFPIVPSDESFGAQRLVTDTRGHSDYWASDPVNGPTLSLLNQAKVVAGTPLDQDPGNDPQIRF</sequence>
<evidence type="ECO:0000313" key="3">
    <source>
        <dbReference type="Proteomes" id="UP000305238"/>
    </source>
</evidence>
<dbReference type="OrthoDB" id="5969911at2"/>
<dbReference type="Proteomes" id="UP000305238">
    <property type="component" value="Unassembled WGS sequence"/>
</dbReference>
<keyword evidence="3" id="KW-1185">Reference proteome</keyword>
<evidence type="ECO:0000259" key="1">
    <source>
        <dbReference type="Pfam" id="PF06259"/>
    </source>
</evidence>
<organism evidence="2 3">
    <name type="scientific">Actinomadura geliboluensis</name>
    <dbReference type="NCBI Taxonomy" id="882440"/>
    <lineage>
        <taxon>Bacteria</taxon>
        <taxon>Bacillati</taxon>
        <taxon>Actinomycetota</taxon>
        <taxon>Actinomycetes</taxon>
        <taxon>Streptosporangiales</taxon>
        <taxon>Thermomonosporaceae</taxon>
        <taxon>Actinomadura</taxon>
    </lineage>
</organism>
<gene>
    <name evidence="2" type="ORF">ETD96_04320</name>
</gene>
<dbReference type="InterPro" id="IPR029058">
    <property type="entry name" value="AB_hydrolase_fold"/>
</dbReference>
<comment type="caution">
    <text evidence="2">The sequence shown here is derived from an EMBL/GenBank/DDBJ whole genome shotgun (WGS) entry which is preliminary data.</text>
</comment>
<dbReference type="AlphaFoldDB" id="A0A5S4H9S6"/>
<dbReference type="Pfam" id="PF06259">
    <property type="entry name" value="Abhydrolase_8"/>
    <property type="match status" value="1"/>
</dbReference>
<name>A0A5S4H9S6_9ACTN</name>
<protein>
    <recommendedName>
        <fullName evidence="1">DUF1023 domain-containing protein</fullName>
    </recommendedName>
</protein>
<dbReference type="InterPro" id="IPR010427">
    <property type="entry name" value="DUF1023"/>
</dbReference>
<dbReference type="EMBL" id="VCKZ01000015">
    <property type="protein sequence ID" value="TMR41726.1"/>
    <property type="molecule type" value="Genomic_DNA"/>
</dbReference>
<dbReference type="Gene3D" id="3.40.50.1820">
    <property type="entry name" value="alpha/beta hydrolase"/>
    <property type="match status" value="1"/>
</dbReference>
<reference evidence="2 3" key="1">
    <citation type="submission" date="2019-05" db="EMBL/GenBank/DDBJ databases">
        <title>Draft genome sequence of Actinomadura geliboluensis A8036.</title>
        <authorList>
            <person name="Saricaoglu S."/>
            <person name="Isik K."/>
        </authorList>
    </citation>
    <scope>NUCLEOTIDE SEQUENCE [LARGE SCALE GENOMIC DNA]</scope>
    <source>
        <strain evidence="2 3">A8036</strain>
    </source>
</reference>